<name>B0SU68_LEPBP</name>
<dbReference type="Proteomes" id="UP000001847">
    <property type="component" value="Chromosome II"/>
</dbReference>
<dbReference type="STRING" id="456481.LEPBI_II0219"/>
<organism evidence="1 2">
    <name type="scientific">Leptospira biflexa serovar Patoc (strain Patoc 1 / ATCC 23582 / Paris)</name>
    <dbReference type="NCBI Taxonomy" id="456481"/>
    <lineage>
        <taxon>Bacteria</taxon>
        <taxon>Pseudomonadati</taxon>
        <taxon>Spirochaetota</taxon>
        <taxon>Spirochaetia</taxon>
        <taxon>Leptospirales</taxon>
        <taxon>Leptospiraceae</taxon>
        <taxon>Leptospira</taxon>
    </lineage>
</organism>
<dbReference type="EMBL" id="CP000787">
    <property type="protein sequence ID" value="ABZ99752.1"/>
    <property type="molecule type" value="Genomic_DNA"/>
</dbReference>
<keyword evidence="2" id="KW-1185">Reference proteome</keyword>
<dbReference type="HOGENOM" id="CLU_2825851_0_0_12"/>
<gene>
    <name evidence="1" type="ordered locus">LEPBI_II0219</name>
</gene>
<evidence type="ECO:0000313" key="1">
    <source>
        <dbReference type="EMBL" id="ABZ99752.1"/>
    </source>
</evidence>
<proteinExistence type="predicted"/>
<sequence length="66" mass="7877">MQFTPRNESSKFLSFQTNNDSPIEHFVQMVHKYVKLKTFGCTDIRNVSHRFLSTLLFLHYKVQNVQ</sequence>
<dbReference type="AlphaFoldDB" id="B0SU68"/>
<dbReference type="KEGG" id="lbi:LEPBI_II0219"/>
<evidence type="ECO:0000313" key="2">
    <source>
        <dbReference type="Proteomes" id="UP000001847"/>
    </source>
</evidence>
<reference evidence="1 2" key="1">
    <citation type="journal article" date="2008" name="PLoS ONE">
        <title>Genome sequence of the saprophyte Leptospira biflexa provides insights into the evolution of Leptospira and the pathogenesis of leptospirosis.</title>
        <authorList>
            <person name="Picardeau M."/>
            <person name="Bulach D.M."/>
            <person name="Bouchier C."/>
            <person name="Zuerner R.L."/>
            <person name="Zidane N."/>
            <person name="Wilson P.J."/>
            <person name="Creno S."/>
            <person name="Kuczek E.S."/>
            <person name="Bommezzadri S."/>
            <person name="Davis J.C."/>
            <person name="McGrath A."/>
            <person name="Johnson M.J."/>
            <person name="Boursaux-Eude C."/>
            <person name="Seemann T."/>
            <person name="Rouy Z."/>
            <person name="Coppel R.L."/>
            <person name="Rood J.I."/>
            <person name="Lajus A."/>
            <person name="Davies J.K."/>
            <person name="Medigue C."/>
            <person name="Adler B."/>
        </authorList>
    </citation>
    <scope>NUCLEOTIDE SEQUENCE [LARGE SCALE GENOMIC DNA]</scope>
    <source>
        <strain evidence="2">Patoc 1 / ATCC 23582 / Paris</strain>
    </source>
</reference>
<protein>
    <submittedName>
        <fullName evidence="1">Uncharacterized protein</fullName>
    </submittedName>
</protein>
<accession>B0SU68</accession>